<evidence type="ECO:0000313" key="1">
    <source>
        <dbReference type="EMBL" id="MCI71550.1"/>
    </source>
</evidence>
<sequence>MSKAHVNLTYLQYFCDIEMVDSYDQGIAALTHLYRMLNVATILKTKVVSGYMTLMQ</sequence>
<reference evidence="1 2" key="1">
    <citation type="journal article" date="2018" name="Front. Plant Sci.">
        <title>Red Clover (Trifolium pratense) and Zigzag Clover (T. medium) - A Picture of Genomic Similarities and Differences.</title>
        <authorList>
            <person name="Dluhosova J."/>
            <person name="Istvanek J."/>
            <person name="Nedelnik J."/>
            <person name="Repkova J."/>
        </authorList>
    </citation>
    <scope>NUCLEOTIDE SEQUENCE [LARGE SCALE GENOMIC DNA]</scope>
    <source>
        <strain evidence="2">cv. 10/8</strain>
        <tissue evidence="1">Leaf</tissue>
    </source>
</reference>
<feature type="non-terminal residue" evidence="1">
    <location>
        <position position="56"/>
    </location>
</feature>
<organism evidence="1 2">
    <name type="scientific">Trifolium medium</name>
    <dbReference type="NCBI Taxonomy" id="97028"/>
    <lineage>
        <taxon>Eukaryota</taxon>
        <taxon>Viridiplantae</taxon>
        <taxon>Streptophyta</taxon>
        <taxon>Embryophyta</taxon>
        <taxon>Tracheophyta</taxon>
        <taxon>Spermatophyta</taxon>
        <taxon>Magnoliopsida</taxon>
        <taxon>eudicotyledons</taxon>
        <taxon>Gunneridae</taxon>
        <taxon>Pentapetalae</taxon>
        <taxon>rosids</taxon>
        <taxon>fabids</taxon>
        <taxon>Fabales</taxon>
        <taxon>Fabaceae</taxon>
        <taxon>Papilionoideae</taxon>
        <taxon>50 kb inversion clade</taxon>
        <taxon>NPAAA clade</taxon>
        <taxon>Hologalegina</taxon>
        <taxon>IRL clade</taxon>
        <taxon>Trifolieae</taxon>
        <taxon>Trifolium</taxon>
    </lineage>
</organism>
<proteinExistence type="predicted"/>
<name>A0A392UGG4_9FABA</name>
<protein>
    <submittedName>
        <fullName evidence="1">Uncharacterized protein</fullName>
    </submittedName>
</protein>
<dbReference type="EMBL" id="LXQA010798462">
    <property type="protein sequence ID" value="MCI71550.1"/>
    <property type="molecule type" value="Genomic_DNA"/>
</dbReference>
<dbReference type="AlphaFoldDB" id="A0A392UGG4"/>
<dbReference type="Proteomes" id="UP000265520">
    <property type="component" value="Unassembled WGS sequence"/>
</dbReference>
<keyword evidence="2" id="KW-1185">Reference proteome</keyword>
<comment type="caution">
    <text evidence="1">The sequence shown here is derived from an EMBL/GenBank/DDBJ whole genome shotgun (WGS) entry which is preliminary data.</text>
</comment>
<accession>A0A392UGG4</accession>
<evidence type="ECO:0000313" key="2">
    <source>
        <dbReference type="Proteomes" id="UP000265520"/>
    </source>
</evidence>